<dbReference type="GO" id="GO:0030686">
    <property type="term" value="C:90S preribosome"/>
    <property type="evidence" value="ECO:0007669"/>
    <property type="project" value="TreeGrafter"/>
</dbReference>
<dbReference type="GO" id="GO:0005730">
    <property type="term" value="C:nucleolus"/>
    <property type="evidence" value="ECO:0007669"/>
    <property type="project" value="TreeGrafter"/>
</dbReference>
<dbReference type="SUPFAM" id="SSF48371">
    <property type="entry name" value="ARM repeat"/>
    <property type="match status" value="2"/>
</dbReference>
<dbReference type="GO" id="GO:0000472">
    <property type="term" value="P:endonucleolytic cleavage to generate mature 5'-end of SSU-rRNA from (SSU-rRNA, 5.8S rRNA, LSU-rRNA)"/>
    <property type="evidence" value="ECO:0007669"/>
    <property type="project" value="TreeGrafter"/>
</dbReference>
<dbReference type="PANTHER" id="PTHR13102">
    <property type="entry name" value="NUCLEOLAR PROTEIN 9"/>
    <property type="match status" value="1"/>
</dbReference>
<dbReference type="GO" id="GO:0000447">
    <property type="term" value="P:endonucleolytic cleavage in ITS1 to separate SSU-rRNA from 5.8S rRNA and LSU-rRNA from tricistronic rRNA transcript (SSU-rRNA, 5.8S rRNA, LSU-rRNA)"/>
    <property type="evidence" value="ECO:0007669"/>
    <property type="project" value="TreeGrafter"/>
</dbReference>
<dbReference type="Proteomes" id="UP000521872">
    <property type="component" value="Unassembled WGS sequence"/>
</dbReference>
<proteinExistence type="predicted"/>
<evidence type="ECO:0000313" key="7">
    <source>
        <dbReference type="Proteomes" id="UP000521872"/>
    </source>
</evidence>
<dbReference type="AlphaFoldDB" id="A0A8H4VNF5"/>
<name>A0A8H4VNF5_9AGAR</name>
<evidence type="ECO:0000256" key="5">
    <source>
        <dbReference type="SAM" id="MobiDB-lite"/>
    </source>
</evidence>
<dbReference type="GO" id="GO:0030688">
    <property type="term" value="C:preribosome, small subunit precursor"/>
    <property type="evidence" value="ECO:0007669"/>
    <property type="project" value="TreeGrafter"/>
</dbReference>
<feature type="region of interest" description="Disordered" evidence="5">
    <location>
        <begin position="662"/>
        <end position="784"/>
    </location>
</feature>
<evidence type="ECO:0000256" key="2">
    <source>
        <dbReference type="ARBA" id="ARBA00022737"/>
    </source>
</evidence>
<dbReference type="GO" id="GO:0000056">
    <property type="term" value="P:ribosomal small subunit export from nucleus"/>
    <property type="evidence" value="ECO:0007669"/>
    <property type="project" value="TreeGrafter"/>
</dbReference>
<organism evidence="6 7">
    <name type="scientific">Agrocybe pediades</name>
    <dbReference type="NCBI Taxonomy" id="84607"/>
    <lineage>
        <taxon>Eukaryota</taxon>
        <taxon>Fungi</taxon>
        <taxon>Dikarya</taxon>
        <taxon>Basidiomycota</taxon>
        <taxon>Agaricomycotina</taxon>
        <taxon>Agaricomycetes</taxon>
        <taxon>Agaricomycetidae</taxon>
        <taxon>Agaricales</taxon>
        <taxon>Agaricineae</taxon>
        <taxon>Strophariaceae</taxon>
        <taxon>Agrocybe</taxon>
    </lineage>
</organism>
<protein>
    <recommendedName>
        <fullName evidence="1">Nucleolar protein 9</fullName>
    </recommendedName>
    <alternativeName>
        <fullName evidence="3 4">Pumilio domain-containing protein NOP9</fullName>
    </alternativeName>
</protein>
<dbReference type="Gene3D" id="1.25.10.10">
    <property type="entry name" value="Leucine-rich Repeat Variant"/>
    <property type="match status" value="2"/>
</dbReference>
<feature type="compositionally biased region" description="Basic residues" evidence="5">
    <location>
        <begin position="1"/>
        <end position="14"/>
    </location>
</feature>
<dbReference type="GO" id="GO:0003723">
    <property type="term" value="F:RNA binding"/>
    <property type="evidence" value="ECO:0007669"/>
    <property type="project" value="InterPro"/>
</dbReference>
<evidence type="ECO:0000313" key="6">
    <source>
        <dbReference type="EMBL" id="KAF4616047.1"/>
    </source>
</evidence>
<dbReference type="InterPro" id="IPR040000">
    <property type="entry name" value="NOP9"/>
</dbReference>
<dbReference type="PANTHER" id="PTHR13102:SF0">
    <property type="entry name" value="NUCLEOLAR PROTEIN 9"/>
    <property type="match status" value="1"/>
</dbReference>
<dbReference type="SMART" id="SM00025">
    <property type="entry name" value="Pumilio"/>
    <property type="match status" value="5"/>
</dbReference>
<reference evidence="6 7" key="1">
    <citation type="submission" date="2019-12" db="EMBL/GenBank/DDBJ databases">
        <authorList>
            <person name="Floudas D."/>
            <person name="Bentzer J."/>
            <person name="Ahren D."/>
            <person name="Johansson T."/>
            <person name="Persson P."/>
            <person name="Tunlid A."/>
        </authorList>
    </citation>
    <scope>NUCLEOTIDE SEQUENCE [LARGE SCALE GENOMIC DNA]</scope>
    <source>
        <strain evidence="6 7">CBS 102.39</strain>
    </source>
</reference>
<accession>A0A8H4VNF5</accession>
<evidence type="ECO:0000256" key="1">
    <source>
        <dbReference type="ARBA" id="ARBA00016427"/>
    </source>
</evidence>
<feature type="compositionally biased region" description="Pro residues" evidence="5">
    <location>
        <begin position="681"/>
        <end position="690"/>
    </location>
</feature>
<keyword evidence="2" id="KW-0677">Repeat</keyword>
<dbReference type="InterPro" id="IPR011989">
    <property type="entry name" value="ARM-like"/>
</dbReference>
<comment type="caution">
    <text evidence="6">The sequence shown here is derived from an EMBL/GenBank/DDBJ whole genome shotgun (WGS) entry which is preliminary data.</text>
</comment>
<evidence type="ECO:0000256" key="4">
    <source>
        <dbReference type="ARBA" id="ARBA00031929"/>
    </source>
</evidence>
<feature type="compositionally biased region" description="Basic and acidic residues" evidence="5">
    <location>
        <begin position="755"/>
        <end position="766"/>
    </location>
</feature>
<feature type="region of interest" description="Disordered" evidence="5">
    <location>
        <begin position="1"/>
        <end position="43"/>
    </location>
</feature>
<feature type="compositionally biased region" description="Basic and acidic residues" evidence="5">
    <location>
        <begin position="662"/>
        <end position="671"/>
    </location>
</feature>
<dbReference type="GO" id="GO:0000480">
    <property type="term" value="P:endonucleolytic cleavage in 5'-ETS of tricistronic rRNA transcript (SSU-rRNA, 5.8S rRNA, LSU-rRNA)"/>
    <property type="evidence" value="ECO:0007669"/>
    <property type="project" value="TreeGrafter"/>
</dbReference>
<dbReference type="InterPro" id="IPR016024">
    <property type="entry name" value="ARM-type_fold"/>
</dbReference>
<sequence length="784" mass="87779">MPRENRKRGKKHKKQPEEQEQTYHVQPPQAIEPDPTEKPSWIVSNPAAEFNPEAPFGYVDNDVKAYFRTVDVQIRQWQDNQEDVAEEEDVDPNEQKRMFFMAALTEMQDKEKMLATDPDCSVILERMSYSMDDFVRRVFVDKLAGSYEVLLRHRFASHVCQTLFTVAKETISRETRGILPVVPESEETGVLPKLTQLVLDVCEELLPTFPSLIMDPFASHVVRALLLLLSPNLSNSEETTVRSKKSANWKARQGQMKSVFNDEKGKGKGKESTTMVAPPEFKEMARRLVKVVREQLDDNEVRAMAANKVACPGLQMLLQVEADQDMANESGSLMDRVMVGIITACQKEPIPDIEDSDYLGTLLRDPTASHLLETVVSQCPDVAFNVFWNTYFKGKLARLAAHPVANFVLAKAAERSSEDQLAQLFEELKDSASKLIRTSRTGVLRALVDRTATLKYSKASISETIYSAFDITEDADKNKVVSCILTLLPLPEYQAAVANGKTEKAAPQHHGSRHQPSVPGPLEPKIQGSTLLQALLRLPEPTNQFVIDSIFSLSIEDRIKIAHNAAGSRVFDALLDSPTVPSKVKRQFVMDFIGHYHQLVDDKLGSRVGDRCWAFCDTYLKEKIARSLIPQEQALAASFYGKFFARNLNLYLLQRRPQDWRNMQSDRKRAQEAAQTQQQPAPTPSAPSDPAPAAGKAEAPQPQPENRKRKHRPDNEIDALFEEKLGKKIKKAALADGPGAAPTELSPSKPSKRAKGGEDKKQDKELQQILGAIRSAPANDKKKH</sequence>
<dbReference type="EMBL" id="JAACJL010000032">
    <property type="protein sequence ID" value="KAF4616047.1"/>
    <property type="molecule type" value="Genomic_DNA"/>
</dbReference>
<evidence type="ECO:0000256" key="3">
    <source>
        <dbReference type="ARBA" id="ARBA00030932"/>
    </source>
</evidence>
<dbReference type="Pfam" id="PF22493">
    <property type="entry name" value="PUF_NOP9"/>
    <property type="match status" value="1"/>
</dbReference>
<dbReference type="InterPro" id="IPR001313">
    <property type="entry name" value="Pumilio_RNA-bd_rpt"/>
</dbReference>
<keyword evidence="7" id="KW-1185">Reference proteome</keyword>
<gene>
    <name evidence="6" type="ORF">D9613_011418</name>
</gene>